<dbReference type="OrthoDB" id="2246723at2759"/>
<organism evidence="2 3">
    <name type="scientific">Rhizopus stolonifer</name>
    <name type="common">Rhizopus nigricans</name>
    <dbReference type="NCBI Taxonomy" id="4846"/>
    <lineage>
        <taxon>Eukaryota</taxon>
        <taxon>Fungi</taxon>
        <taxon>Fungi incertae sedis</taxon>
        <taxon>Mucoromycota</taxon>
        <taxon>Mucoromycotina</taxon>
        <taxon>Mucoromycetes</taxon>
        <taxon>Mucorales</taxon>
        <taxon>Mucorineae</taxon>
        <taxon>Rhizopodaceae</taxon>
        <taxon>Rhizopus</taxon>
    </lineage>
</organism>
<dbReference type="EMBL" id="PJQM01003297">
    <property type="protein sequence ID" value="RCH89641.1"/>
    <property type="molecule type" value="Genomic_DNA"/>
</dbReference>
<evidence type="ECO:0000313" key="3">
    <source>
        <dbReference type="Proteomes" id="UP000253551"/>
    </source>
</evidence>
<evidence type="ECO:0000256" key="1">
    <source>
        <dbReference type="SAM" id="MobiDB-lite"/>
    </source>
</evidence>
<name>A0A367JIW5_RHIST</name>
<sequence length="492" mass="57566">MKNSLSSYLWTNINDPVCNSDTLQRFNLKTLDDAQKLFGSAFNNLKKRKTCNQEMRSKLERYETVVKEFLKSDIATQHFTELQLQAAIVQQTLKRDVYHTSVATNFYEQRTAVIKRRRTVQEGEKKEDVLEEERLNEEEQSKKEELNEEEEEEEGLDEDDINEEDLNEEEEPVMQSFRKCIFRYYDCLDQKKDLGDIPLTARALLDFNNNNGPVDLFALQLLDKWQSEGDLSLDEQLQLRLSISRILDTIDRKNPLLSKVPKEILSQHNTSFQENDINLDDEVSNFFRNLKEENTTKSRKDLIVYVMQAKLDAWRGENEDLKKVIEIYEYLLLNLNEINKIDKTSSELECFFPTYNILNILFRNTDVKIVIGEKGCNVTKTARMLSEKSTTFKKPSNVYGRKIDLMLMHGDTVLCCAEWKSMSASIAMIKKQFVKNLRVNKCVLFDLCQKLNDDGAEILAMDWRGKYILLHIDIGISSFLRIAWVCLYYEED</sequence>
<protein>
    <submittedName>
        <fullName evidence="2">Uncharacterized protein</fullName>
    </submittedName>
</protein>
<accession>A0A367JIW5</accession>
<feature type="compositionally biased region" description="Acidic residues" evidence="1">
    <location>
        <begin position="146"/>
        <end position="169"/>
    </location>
</feature>
<comment type="caution">
    <text evidence="2">The sequence shown here is derived from an EMBL/GenBank/DDBJ whole genome shotgun (WGS) entry which is preliminary data.</text>
</comment>
<reference evidence="2 3" key="1">
    <citation type="journal article" date="2018" name="G3 (Bethesda)">
        <title>Phylogenetic and Phylogenomic Definition of Rhizopus Species.</title>
        <authorList>
            <person name="Gryganskyi A.P."/>
            <person name="Golan J."/>
            <person name="Dolatabadi S."/>
            <person name="Mondo S."/>
            <person name="Robb S."/>
            <person name="Idnurm A."/>
            <person name="Muszewska A."/>
            <person name="Steczkiewicz K."/>
            <person name="Masonjones S."/>
            <person name="Liao H.L."/>
            <person name="Gajdeczka M.T."/>
            <person name="Anike F."/>
            <person name="Vuek A."/>
            <person name="Anishchenko I.M."/>
            <person name="Voigt K."/>
            <person name="de Hoog G.S."/>
            <person name="Smith M.E."/>
            <person name="Heitman J."/>
            <person name="Vilgalys R."/>
            <person name="Stajich J.E."/>
        </authorList>
    </citation>
    <scope>NUCLEOTIDE SEQUENCE [LARGE SCALE GENOMIC DNA]</scope>
    <source>
        <strain evidence="2 3">LSU 92-RS-03</strain>
    </source>
</reference>
<feature type="region of interest" description="Disordered" evidence="1">
    <location>
        <begin position="125"/>
        <end position="169"/>
    </location>
</feature>
<keyword evidence="3" id="KW-1185">Reference proteome</keyword>
<dbReference type="Proteomes" id="UP000253551">
    <property type="component" value="Unassembled WGS sequence"/>
</dbReference>
<evidence type="ECO:0000313" key="2">
    <source>
        <dbReference type="EMBL" id="RCH89641.1"/>
    </source>
</evidence>
<gene>
    <name evidence="2" type="ORF">CU098_004691</name>
</gene>
<proteinExistence type="predicted"/>
<dbReference type="AlphaFoldDB" id="A0A367JIW5"/>